<reference evidence="2 3" key="1">
    <citation type="submission" date="2016-10" db="EMBL/GenBank/DDBJ databases">
        <authorList>
            <person name="de Groot N.N."/>
        </authorList>
    </citation>
    <scope>NUCLEOTIDE SEQUENCE [LARGE SCALE GENOMIC DNA]</scope>
    <source>
        <strain evidence="2 3">MP1X4</strain>
    </source>
</reference>
<evidence type="ECO:0000259" key="1">
    <source>
        <dbReference type="Pfam" id="PF00717"/>
    </source>
</evidence>
<evidence type="ECO:0000313" key="3">
    <source>
        <dbReference type="Proteomes" id="UP000199679"/>
    </source>
</evidence>
<dbReference type="InterPro" id="IPR036286">
    <property type="entry name" value="LexA/Signal_pep-like_sf"/>
</dbReference>
<name>A0A1H1Q1P9_MUCMA</name>
<dbReference type="Pfam" id="PF00717">
    <property type="entry name" value="Peptidase_S24"/>
    <property type="match status" value="1"/>
</dbReference>
<organism evidence="2 3">
    <name type="scientific">Mucilaginibacter mallensis</name>
    <dbReference type="NCBI Taxonomy" id="652787"/>
    <lineage>
        <taxon>Bacteria</taxon>
        <taxon>Pseudomonadati</taxon>
        <taxon>Bacteroidota</taxon>
        <taxon>Sphingobacteriia</taxon>
        <taxon>Sphingobacteriales</taxon>
        <taxon>Sphingobacteriaceae</taxon>
        <taxon>Mucilaginibacter</taxon>
    </lineage>
</organism>
<keyword evidence="3" id="KW-1185">Reference proteome</keyword>
<evidence type="ECO:0000313" key="2">
    <source>
        <dbReference type="EMBL" id="SDS17253.1"/>
    </source>
</evidence>
<dbReference type="InterPro" id="IPR039418">
    <property type="entry name" value="LexA-like"/>
</dbReference>
<dbReference type="EMBL" id="LT629740">
    <property type="protein sequence ID" value="SDS17253.1"/>
    <property type="molecule type" value="Genomic_DNA"/>
</dbReference>
<gene>
    <name evidence="2" type="ORF">SAMN05216490_0670</name>
</gene>
<dbReference type="SUPFAM" id="SSF51306">
    <property type="entry name" value="LexA/Signal peptidase"/>
    <property type="match status" value="1"/>
</dbReference>
<sequence>MEDESKSAKIKRVRPETLEFIILYNQLKGKAFNGNAQLAEVLGFNSASSITEIIKSRQNIDPDKLQIFKEKYRDYLENKKQTENTVIKKMEDGIPMYEIIATASGVEVYNDINDTQSVGRMNFPGIEECDFALPVWGHSMYPYLENGCWVALKVIHDMKILPGEVYYIEWGDYRMYKRLLAGDNPDEVIAHSDNVTEMIGNRLKYAPFVVKIADIKKLCLVKDIHKKHNH</sequence>
<feature type="domain" description="Peptidase S24/S26A/S26B/S26C" evidence="1">
    <location>
        <begin position="95"/>
        <end position="194"/>
    </location>
</feature>
<protein>
    <recommendedName>
        <fullName evidence="1">Peptidase S24/S26A/S26B/S26C domain-containing protein</fullName>
    </recommendedName>
</protein>
<dbReference type="AlphaFoldDB" id="A0A1H1Q1P9"/>
<dbReference type="RefSeq" id="WP_091369215.1">
    <property type="nucleotide sequence ID" value="NZ_LT629740.1"/>
</dbReference>
<dbReference type="CDD" id="cd06529">
    <property type="entry name" value="S24_LexA-like"/>
    <property type="match status" value="1"/>
</dbReference>
<dbReference type="Proteomes" id="UP000199679">
    <property type="component" value="Chromosome I"/>
</dbReference>
<dbReference type="Gene3D" id="2.10.109.10">
    <property type="entry name" value="Umud Fragment, subunit A"/>
    <property type="match status" value="1"/>
</dbReference>
<dbReference type="OrthoDB" id="796548at2"/>
<accession>A0A1H1Q1P9</accession>
<proteinExistence type="predicted"/>
<dbReference type="InterPro" id="IPR015927">
    <property type="entry name" value="Peptidase_S24_S26A/B/C"/>
</dbReference>